<dbReference type="EMBL" id="SPSF01000008">
    <property type="protein sequence ID" value="MPQ60673.1"/>
    <property type="molecule type" value="Genomic_DNA"/>
</dbReference>
<dbReference type="Proteomes" id="UP000342249">
    <property type="component" value="Unassembled WGS sequence"/>
</dbReference>
<evidence type="ECO:0000313" key="1">
    <source>
        <dbReference type="EMBL" id="MPQ60673.1"/>
    </source>
</evidence>
<organism evidence="1 2">
    <name type="scientific">Clostridium estertheticum</name>
    <dbReference type="NCBI Taxonomy" id="238834"/>
    <lineage>
        <taxon>Bacteria</taxon>
        <taxon>Bacillati</taxon>
        <taxon>Bacillota</taxon>
        <taxon>Clostridia</taxon>
        <taxon>Eubacteriales</taxon>
        <taxon>Clostridiaceae</taxon>
        <taxon>Clostridium</taxon>
    </lineage>
</organism>
<sequence>MLKNIDYEKIIEAICYVKGIKRHESLKILKDRECRYILFLVLQKHKCDDVEIAYKNFLISSKRAANYGLKKAEERFFINKEFREMYFEIENILGIGK</sequence>
<accession>A0A5N7IW23</accession>
<dbReference type="GO" id="GO:0016853">
    <property type="term" value="F:isomerase activity"/>
    <property type="evidence" value="ECO:0007669"/>
    <property type="project" value="UniProtKB-KW"/>
</dbReference>
<name>A0A5N7IW23_9CLOT</name>
<reference evidence="1 2" key="1">
    <citation type="journal article" date="2019" name="Lett. Appl. Microbiol.">
        <title>A case of 'blown pack' spoilage of vacuum-packaged pork likely associated with Clostridium estertheticum in Canada.</title>
        <authorList>
            <person name="Zhang P."/>
            <person name="Ward P."/>
            <person name="McMullen L.M."/>
            <person name="Yang X."/>
        </authorList>
    </citation>
    <scope>NUCLEOTIDE SEQUENCE [LARGE SCALE GENOMIC DNA]</scope>
    <source>
        <strain evidence="1 2">MA19</strain>
    </source>
</reference>
<keyword evidence="1" id="KW-0413">Isomerase</keyword>
<comment type="caution">
    <text evidence="1">The sequence shown here is derived from an EMBL/GenBank/DDBJ whole genome shotgun (WGS) entry which is preliminary data.</text>
</comment>
<dbReference type="RefSeq" id="WP_152749715.1">
    <property type="nucleotide sequence ID" value="NZ_SPSE01000008.1"/>
</dbReference>
<proteinExistence type="predicted"/>
<evidence type="ECO:0000313" key="2">
    <source>
        <dbReference type="Proteomes" id="UP000342249"/>
    </source>
</evidence>
<protein>
    <submittedName>
        <fullName evidence="1">Ribose-5-phosphate isomerase</fullName>
    </submittedName>
</protein>
<gene>
    <name evidence="1" type="ORF">E4V82_00870</name>
</gene>
<dbReference type="AlphaFoldDB" id="A0A5N7IW23"/>